<dbReference type="Gene3D" id="3.40.50.300">
    <property type="entry name" value="P-loop containing nucleotide triphosphate hydrolases"/>
    <property type="match status" value="1"/>
</dbReference>
<gene>
    <name evidence="1" type="ORF">STSP2_01158</name>
</gene>
<dbReference type="KEGG" id="alus:STSP2_01158"/>
<name>A0A1U9NJU0_9BACT</name>
<protein>
    <recommendedName>
        <fullName evidence="3">Cytidylate kinase</fullName>
    </recommendedName>
</protein>
<dbReference type="STRING" id="1936003.STSP2_01158"/>
<dbReference type="Proteomes" id="UP000189674">
    <property type="component" value="Chromosome"/>
</dbReference>
<dbReference type="OrthoDB" id="282888at2"/>
<dbReference type="AlphaFoldDB" id="A0A1U9NJU0"/>
<organism evidence="1 2">
    <name type="scientific">Anaerohalosphaera lusitana</name>
    <dbReference type="NCBI Taxonomy" id="1936003"/>
    <lineage>
        <taxon>Bacteria</taxon>
        <taxon>Pseudomonadati</taxon>
        <taxon>Planctomycetota</taxon>
        <taxon>Phycisphaerae</taxon>
        <taxon>Sedimentisphaerales</taxon>
        <taxon>Anaerohalosphaeraceae</taxon>
        <taxon>Anaerohalosphaera</taxon>
    </lineage>
</organism>
<evidence type="ECO:0000313" key="1">
    <source>
        <dbReference type="EMBL" id="AQT68004.1"/>
    </source>
</evidence>
<evidence type="ECO:0000313" key="2">
    <source>
        <dbReference type="Proteomes" id="UP000189674"/>
    </source>
</evidence>
<sequence length="234" mass="26570">MGKPTLSSYIRENLDDLGKKTEPGPFVTISRQFGCDGYELGDLLLEKLNILEPDTPWRLFKKEILRDLAEETGLAEEVLEHERMAKPSLIKDFFRGMKRNNIPDGYEIRNKITLMVRTVAFEGHAVIIGQGGTAATADLENGLSVRIEGPRDWRIARVSRRQSLDRKAAVQAIEDVEKQRKTLRKVYEQQNPKEPAFNLTIDNSVFNKEQAVDLIIFALEQKGLIKPEKPAVPK</sequence>
<dbReference type="RefSeq" id="WP_146660651.1">
    <property type="nucleotide sequence ID" value="NZ_CP019791.1"/>
</dbReference>
<evidence type="ECO:0008006" key="3">
    <source>
        <dbReference type="Google" id="ProtNLM"/>
    </source>
</evidence>
<dbReference type="EMBL" id="CP019791">
    <property type="protein sequence ID" value="AQT68004.1"/>
    <property type="molecule type" value="Genomic_DNA"/>
</dbReference>
<dbReference type="InterPro" id="IPR027417">
    <property type="entry name" value="P-loop_NTPase"/>
</dbReference>
<accession>A0A1U9NJU0</accession>
<keyword evidence="2" id="KW-1185">Reference proteome</keyword>
<dbReference type="Pfam" id="PF13189">
    <property type="entry name" value="Cytidylate_kin2"/>
    <property type="match status" value="1"/>
</dbReference>
<proteinExistence type="predicted"/>
<reference evidence="2" key="1">
    <citation type="submission" date="2017-02" db="EMBL/GenBank/DDBJ databases">
        <title>Comparative genomics and description of representatives of a novel lineage of planctomycetes thriving in anoxic sediments.</title>
        <authorList>
            <person name="Spring S."/>
            <person name="Bunk B."/>
            <person name="Sproer C."/>
        </authorList>
    </citation>
    <scope>NUCLEOTIDE SEQUENCE [LARGE SCALE GENOMIC DNA]</scope>
    <source>
        <strain evidence="2">ST-NAGAB-D1</strain>
    </source>
</reference>